<sequence length="357" mass="40154">MQEEDPVHYDAQRGIWDVFRYEDATRVLTDETTFSADIVSADTPRPVTDDDLSLIKSAMIRVDGDVHDQRRDFATTSFSPRGVDTLQPRIKEIADDLLTSLAGRDRVELLEEFSTQLPRAVTAELFDIPQEDREKFKELDIVNFTQVSSPDQEFLQIHQMVSEYFSELIAERADGEGDDLITLAATQEALSQEEKIGFCLALLIAGMATTNNLIAGAIRLFVNNNLINALQAGRIDREKAIEEVLRYRSPVQSATRRVTRPVELGGKQIKEGQPITVWIGAANRDPEVFTAPDEFRPERTPNPHMAFGRGEHFCLGSSLARLEGNVAIQTLLDRFDRIAPEESDTLPRHVLPQMIFS</sequence>
<dbReference type="GO" id="GO:0020037">
    <property type="term" value="F:heme binding"/>
    <property type="evidence" value="ECO:0007669"/>
    <property type="project" value="InterPro"/>
</dbReference>
<dbReference type="SUPFAM" id="SSF48264">
    <property type="entry name" value="Cytochrome P450"/>
    <property type="match status" value="1"/>
</dbReference>
<accession>L9ZMZ9</accession>
<dbReference type="STRING" id="1230458.C484_18047"/>
<evidence type="ECO:0000256" key="7">
    <source>
        <dbReference type="RuleBase" id="RU000461"/>
    </source>
</evidence>
<dbReference type="PRINTS" id="PR00359">
    <property type="entry name" value="BP450"/>
</dbReference>
<gene>
    <name evidence="8" type="ORF">C484_18047</name>
</gene>
<dbReference type="FunFam" id="1.10.630.10:FF:000018">
    <property type="entry name" value="Cytochrome P450 monooxygenase"/>
    <property type="match status" value="1"/>
</dbReference>
<comment type="caution">
    <text evidence="8">The sequence shown here is derived from an EMBL/GenBank/DDBJ whole genome shotgun (WGS) entry which is preliminary data.</text>
</comment>
<protein>
    <submittedName>
        <fullName evidence="8">Cytochrome P450</fullName>
    </submittedName>
</protein>
<dbReference type="InterPro" id="IPR017972">
    <property type="entry name" value="Cyt_P450_CS"/>
</dbReference>
<keyword evidence="4 7" id="KW-0560">Oxidoreductase</keyword>
<keyword evidence="2 7" id="KW-0349">Heme</keyword>
<dbReference type="OrthoDB" id="40089at2157"/>
<evidence type="ECO:0000256" key="1">
    <source>
        <dbReference type="ARBA" id="ARBA00010617"/>
    </source>
</evidence>
<evidence type="ECO:0000313" key="9">
    <source>
        <dbReference type="Proteomes" id="UP000011648"/>
    </source>
</evidence>
<dbReference type="AlphaFoldDB" id="L9ZMZ9"/>
<dbReference type="GO" id="GO:0004497">
    <property type="term" value="F:monooxygenase activity"/>
    <property type="evidence" value="ECO:0007669"/>
    <property type="project" value="UniProtKB-KW"/>
</dbReference>
<dbReference type="PANTHER" id="PTHR46696:SF3">
    <property type="entry name" value="PULCHERRIMINIC ACID SYNTHASE"/>
    <property type="match status" value="1"/>
</dbReference>
<comment type="similarity">
    <text evidence="1 7">Belongs to the cytochrome P450 family.</text>
</comment>
<dbReference type="InterPro" id="IPR036396">
    <property type="entry name" value="Cyt_P450_sf"/>
</dbReference>
<keyword evidence="6 7" id="KW-0503">Monooxygenase</keyword>
<dbReference type="InterPro" id="IPR002397">
    <property type="entry name" value="Cyt_P450_B"/>
</dbReference>
<evidence type="ECO:0000256" key="3">
    <source>
        <dbReference type="ARBA" id="ARBA00022723"/>
    </source>
</evidence>
<evidence type="ECO:0000313" key="8">
    <source>
        <dbReference type="EMBL" id="ELY86503.1"/>
    </source>
</evidence>
<dbReference type="InterPro" id="IPR001128">
    <property type="entry name" value="Cyt_P450"/>
</dbReference>
<proteinExistence type="inferred from homology"/>
<reference evidence="8 9" key="1">
    <citation type="journal article" date="2014" name="PLoS Genet.">
        <title>Phylogenetically driven sequencing of extremely halophilic archaea reveals strategies for static and dynamic osmo-response.</title>
        <authorList>
            <person name="Becker E.A."/>
            <person name="Seitzer P.M."/>
            <person name="Tritt A."/>
            <person name="Larsen D."/>
            <person name="Krusor M."/>
            <person name="Yao A.I."/>
            <person name="Wu D."/>
            <person name="Madern D."/>
            <person name="Eisen J.A."/>
            <person name="Darling A.E."/>
            <person name="Facciotti M.T."/>
        </authorList>
    </citation>
    <scope>NUCLEOTIDE SEQUENCE [LARGE SCALE GENOMIC DNA]</scope>
    <source>
        <strain evidence="8 9">DSM 12281</strain>
    </source>
</reference>
<organism evidence="8 9">
    <name type="scientific">Natrialba taiwanensis DSM 12281</name>
    <dbReference type="NCBI Taxonomy" id="1230458"/>
    <lineage>
        <taxon>Archaea</taxon>
        <taxon>Methanobacteriati</taxon>
        <taxon>Methanobacteriota</taxon>
        <taxon>Stenosarchaea group</taxon>
        <taxon>Halobacteria</taxon>
        <taxon>Halobacteriales</taxon>
        <taxon>Natrialbaceae</taxon>
        <taxon>Natrialba</taxon>
    </lineage>
</organism>
<dbReference type="GO" id="GO:0005506">
    <property type="term" value="F:iron ion binding"/>
    <property type="evidence" value="ECO:0007669"/>
    <property type="project" value="InterPro"/>
</dbReference>
<dbReference type="PROSITE" id="PS00086">
    <property type="entry name" value="CYTOCHROME_P450"/>
    <property type="match status" value="1"/>
</dbReference>
<dbReference type="RefSeq" id="WP_006827231.1">
    <property type="nucleotide sequence ID" value="NZ_AOIL01000056.1"/>
</dbReference>
<keyword evidence="5 7" id="KW-0408">Iron</keyword>
<dbReference type="Pfam" id="PF00067">
    <property type="entry name" value="p450"/>
    <property type="match status" value="1"/>
</dbReference>
<keyword evidence="3 7" id="KW-0479">Metal-binding</keyword>
<dbReference type="GO" id="GO:0016705">
    <property type="term" value="F:oxidoreductase activity, acting on paired donors, with incorporation or reduction of molecular oxygen"/>
    <property type="evidence" value="ECO:0007669"/>
    <property type="project" value="InterPro"/>
</dbReference>
<dbReference type="PANTHER" id="PTHR46696">
    <property type="entry name" value="P450, PUTATIVE (EUROFUNG)-RELATED"/>
    <property type="match status" value="1"/>
</dbReference>
<name>L9ZMZ9_9EURY</name>
<dbReference type="EMBL" id="AOIL01000056">
    <property type="protein sequence ID" value="ELY86503.1"/>
    <property type="molecule type" value="Genomic_DNA"/>
</dbReference>
<dbReference type="PATRIC" id="fig|1230458.4.peg.3651"/>
<evidence type="ECO:0000256" key="4">
    <source>
        <dbReference type="ARBA" id="ARBA00023002"/>
    </source>
</evidence>
<evidence type="ECO:0000256" key="2">
    <source>
        <dbReference type="ARBA" id="ARBA00022617"/>
    </source>
</evidence>
<keyword evidence="9" id="KW-1185">Reference proteome</keyword>
<evidence type="ECO:0000256" key="6">
    <source>
        <dbReference type="ARBA" id="ARBA00023033"/>
    </source>
</evidence>
<evidence type="ECO:0000256" key="5">
    <source>
        <dbReference type="ARBA" id="ARBA00023004"/>
    </source>
</evidence>
<dbReference type="Gene3D" id="1.10.630.10">
    <property type="entry name" value="Cytochrome P450"/>
    <property type="match status" value="1"/>
</dbReference>
<dbReference type="Proteomes" id="UP000011648">
    <property type="component" value="Unassembled WGS sequence"/>
</dbReference>